<dbReference type="EMBL" id="GBRH01233944">
    <property type="protein sequence ID" value="JAD63951.1"/>
    <property type="molecule type" value="Transcribed_RNA"/>
</dbReference>
<accession>A0A0A9BKQ1</accession>
<reference evidence="1" key="2">
    <citation type="journal article" date="2015" name="Data Brief">
        <title>Shoot transcriptome of the giant reed, Arundo donax.</title>
        <authorList>
            <person name="Barrero R.A."/>
            <person name="Guerrero F.D."/>
            <person name="Moolhuijzen P."/>
            <person name="Goolsby J.A."/>
            <person name="Tidwell J."/>
            <person name="Bellgard S.E."/>
            <person name="Bellgard M.I."/>
        </authorList>
    </citation>
    <scope>NUCLEOTIDE SEQUENCE</scope>
    <source>
        <tissue evidence="1">Shoot tissue taken approximately 20 cm above the soil surface</tissue>
    </source>
</reference>
<sequence>MDGVIGKCFCSSFPLDLKNKVIKFRILPKCLGNIYTTEIQPYHTSDVQVV</sequence>
<evidence type="ECO:0000313" key="1">
    <source>
        <dbReference type="EMBL" id="JAD63951.1"/>
    </source>
</evidence>
<name>A0A0A9BKQ1_ARUDO</name>
<dbReference type="AlphaFoldDB" id="A0A0A9BKQ1"/>
<reference evidence="1" key="1">
    <citation type="submission" date="2014-09" db="EMBL/GenBank/DDBJ databases">
        <authorList>
            <person name="Magalhaes I.L.F."/>
            <person name="Oliveira U."/>
            <person name="Santos F.R."/>
            <person name="Vidigal T.H.D.A."/>
            <person name="Brescovit A.D."/>
            <person name="Santos A.J."/>
        </authorList>
    </citation>
    <scope>NUCLEOTIDE SEQUENCE</scope>
    <source>
        <tissue evidence="1">Shoot tissue taken approximately 20 cm above the soil surface</tissue>
    </source>
</reference>
<organism evidence="1">
    <name type="scientific">Arundo donax</name>
    <name type="common">Giant reed</name>
    <name type="synonym">Donax arundinaceus</name>
    <dbReference type="NCBI Taxonomy" id="35708"/>
    <lineage>
        <taxon>Eukaryota</taxon>
        <taxon>Viridiplantae</taxon>
        <taxon>Streptophyta</taxon>
        <taxon>Embryophyta</taxon>
        <taxon>Tracheophyta</taxon>
        <taxon>Spermatophyta</taxon>
        <taxon>Magnoliopsida</taxon>
        <taxon>Liliopsida</taxon>
        <taxon>Poales</taxon>
        <taxon>Poaceae</taxon>
        <taxon>PACMAD clade</taxon>
        <taxon>Arundinoideae</taxon>
        <taxon>Arundineae</taxon>
        <taxon>Arundo</taxon>
    </lineage>
</organism>
<proteinExistence type="predicted"/>
<protein>
    <submittedName>
        <fullName evidence="1">Uncharacterized protein</fullName>
    </submittedName>
</protein>